<dbReference type="AlphaFoldDB" id="A0A2P1CZE1"/>
<protein>
    <submittedName>
        <fullName evidence="1">Uncharacterized protein</fullName>
    </submittedName>
</protein>
<name>A0A2P1CZE1_9NOSO</name>
<organism evidence="1">
    <name type="scientific">Nostoc sp. XPORK14A</name>
    <dbReference type="NCBI Taxonomy" id="2027340"/>
    <lineage>
        <taxon>Bacteria</taxon>
        <taxon>Bacillati</taxon>
        <taxon>Cyanobacteriota</taxon>
        <taxon>Cyanophyceae</taxon>
        <taxon>Nostocales</taxon>
        <taxon>Nostocaceae</taxon>
        <taxon>Nostoc</taxon>
    </lineage>
</organism>
<reference evidence="1" key="1">
    <citation type="journal article" date="2017" name="ACS Chem. Biol.">
        <title>Simultaneous Production of Anabaenopeptins and Namalides by the Cyanobacterium Nostoc sp. CENA543.</title>
        <authorList>
            <person name="Shishido T.K."/>
            <person name="Jokela J."/>
            <person name="Fewer D.P."/>
            <person name="Wahlsten M."/>
            <person name="Fiore M.F."/>
            <person name="Sivonen K."/>
        </authorList>
    </citation>
    <scope>NUCLEOTIDE SEQUENCE</scope>
    <source>
        <strain evidence="1">XPORK14A</strain>
    </source>
</reference>
<dbReference type="EMBL" id="MF741695">
    <property type="protein sequence ID" value="AVK43411.1"/>
    <property type="molecule type" value="Genomic_DNA"/>
</dbReference>
<proteinExistence type="predicted"/>
<reference evidence="1" key="2">
    <citation type="submission" date="2018-04" db="EMBL/GenBank/DDBJ databases">
        <authorList>
            <person name="Go L.Y."/>
            <person name="Mitchell J.A."/>
        </authorList>
    </citation>
    <scope>NUCLEOTIDE SEQUENCE</scope>
    <source>
        <strain evidence="1">XPORK14A</strain>
    </source>
</reference>
<sequence>MNNINLSDTDIEILLFGKWRFDTSWEKISIVFKDDMTYEQTRVQTFVLYKPRELITGNKFNGIWYVSDRKLHLNIKSIPKSFFNLQIPLAFKISLADVVATLGSLFTTEKYEVVEINSSKFLLRDGEQSIIGTKINIPSGMRGRDYGK</sequence>
<evidence type="ECO:0000313" key="1">
    <source>
        <dbReference type="EMBL" id="AVK43411.1"/>
    </source>
</evidence>
<accession>A0A2P1CZE1</accession>